<dbReference type="Proteomes" id="UP000053690">
    <property type="component" value="Unassembled WGS sequence"/>
</dbReference>
<dbReference type="OrthoDB" id="7308154at2"/>
<name>A0A0X3TUM9_9RHOB</name>
<reference evidence="4" key="1">
    <citation type="submission" date="2015-12" db="EMBL/GenBank/DDBJ databases">
        <authorList>
            <person name="Zhang G."/>
            <person name="Stingl U."/>
        </authorList>
    </citation>
    <scope>NUCLEOTIDE SEQUENCE [LARGE SCALE GENOMIC DNA]</scope>
    <source>
        <strain evidence="4">ZGT108</strain>
    </source>
</reference>
<feature type="compositionally biased region" description="Acidic residues" evidence="1">
    <location>
        <begin position="107"/>
        <end position="124"/>
    </location>
</feature>
<organism evidence="3 4">
    <name type="scientific">Ruegeria profundi</name>
    <dbReference type="NCBI Taxonomy" id="1685378"/>
    <lineage>
        <taxon>Bacteria</taxon>
        <taxon>Pseudomonadati</taxon>
        <taxon>Pseudomonadota</taxon>
        <taxon>Alphaproteobacteria</taxon>
        <taxon>Rhodobacterales</taxon>
        <taxon>Roseobacteraceae</taxon>
        <taxon>Ruegeria</taxon>
    </lineage>
</organism>
<evidence type="ECO:0008006" key="5">
    <source>
        <dbReference type="Google" id="ProtNLM"/>
    </source>
</evidence>
<evidence type="ECO:0000313" key="4">
    <source>
        <dbReference type="Proteomes" id="UP000053690"/>
    </source>
</evidence>
<keyword evidence="2" id="KW-0732">Signal</keyword>
<accession>A0A0X3TUM9</accession>
<gene>
    <name evidence="3" type="ORF">AVO44_09340</name>
</gene>
<feature type="chain" id="PRO_5007054391" description="AAA+ family ATPase" evidence="2">
    <location>
        <begin position="21"/>
        <end position="124"/>
    </location>
</feature>
<keyword evidence="4" id="KW-1185">Reference proteome</keyword>
<dbReference type="AlphaFoldDB" id="A0A0X3TUM9"/>
<protein>
    <recommendedName>
        <fullName evidence="5">AAA+ family ATPase</fullName>
    </recommendedName>
</protein>
<dbReference type="EMBL" id="LQBP01000004">
    <property type="protein sequence ID" value="KUJ79415.1"/>
    <property type="molecule type" value="Genomic_DNA"/>
</dbReference>
<evidence type="ECO:0000313" key="3">
    <source>
        <dbReference type="EMBL" id="KUJ79415.1"/>
    </source>
</evidence>
<feature type="signal peptide" evidence="2">
    <location>
        <begin position="1"/>
        <end position="20"/>
    </location>
</feature>
<feature type="region of interest" description="Disordered" evidence="1">
    <location>
        <begin position="102"/>
        <end position="124"/>
    </location>
</feature>
<evidence type="ECO:0000256" key="2">
    <source>
        <dbReference type="SAM" id="SignalP"/>
    </source>
</evidence>
<comment type="caution">
    <text evidence="3">The sequence shown here is derived from an EMBL/GenBank/DDBJ whole genome shotgun (WGS) entry which is preliminary data.</text>
</comment>
<proteinExistence type="predicted"/>
<sequence length="124" mass="13688">MRRLVPICALSVALALPSHAEEDTGKSLMEQGAELFFEGLRKEMEPALEDLQGLVGKFGPAMQSFFQEMGPALAELADEIEDWSAYEAPEMLPNGDIIIRKKRIPDEPEVPEESQEEADGATEI</sequence>
<dbReference type="RefSeq" id="WP_068335810.1">
    <property type="nucleotide sequence ID" value="NZ_LQBP01000004.1"/>
</dbReference>
<dbReference type="STRING" id="1685378.AVO44_09340"/>
<evidence type="ECO:0000256" key="1">
    <source>
        <dbReference type="SAM" id="MobiDB-lite"/>
    </source>
</evidence>